<organism evidence="1 2">
    <name type="scientific">Thelephora ganbajun</name>
    <name type="common">Ganba fungus</name>
    <dbReference type="NCBI Taxonomy" id="370292"/>
    <lineage>
        <taxon>Eukaryota</taxon>
        <taxon>Fungi</taxon>
        <taxon>Dikarya</taxon>
        <taxon>Basidiomycota</taxon>
        <taxon>Agaricomycotina</taxon>
        <taxon>Agaricomycetes</taxon>
        <taxon>Thelephorales</taxon>
        <taxon>Thelephoraceae</taxon>
        <taxon>Thelephora</taxon>
    </lineage>
</organism>
<gene>
    <name evidence="1" type="ORF">BDM02DRAFT_3186366</name>
</gene>
<comment type="caution">
    <text evidence="1">The sequence shown here is derived from an EMBL/GenBank/DDBJ whole genome shotgun (WGS) entry which is preliminary data.</text>
</comment>
<evidence type="ECO:0000313" key="1">
    <source>
        <dbReference type="EMBL" id="KAF9649339.1"/>
    </source>
</evidence>
<reference evidence="1" key="1">
    <citation type="submission" date="2019-10" db="EMBL/GenBank/DDBJ databases">
        <authorList>
            <consortium name="DOE Joint Genome Institute"/>
            <person name="Kuo A."/>
            <person name="Miyauchi S."/>
            <person name="Kiss E."/>
            <person name="Drula E."/>
            <person name="Kohler A."/>
            <person name="Sanchez-Garcia M."/>
            <person name="Andreopoulos B."/>
            <person name="Barry K.W."/>
            <person name="Bonito G."/>
            <person name="Buee M."/>
            <person name="Carver A."/>
            <person name="Chen C."/>
            <person name="Cichocki N."/>
            <person name="Clum A."/>
            <person name="Culley D."/>
            <person name="Crous P.W."/>
            <person name="Fauchery L."/>
            <person name="Girlanda M."/>
            <person name="Hayes R."/>
            <person name="Keri Z."/>
            <person name="Labutti K."/>
            <person name="Lipzen A."/>
            <person name="Lombard V."/>
            <person name="Magnuson J."/>
            <person name="Maillard F."/>
            <person name="Morin E."/>
            <person name="Murat C."/>
            <person name="Nolan M."/>
            <person name="Ohm R."/>
            <person name="Pangilinan J."/>
            <person name="Pereira M."/>
            <person name="Perotto S."/>
            <person name="Peter M."/>
            <person name="Riley R."/>
            <person name="Sitrit Y."/>
            <person name="Stielow B."/>
            <person name="Szollosi G."/>
            <person name="Zifcakova L."/>
            <person name="Stursova M."/>
            <person name="Spatafora J.W."/>
            <person name="Tedersoo L."/>
            <person name="Vaario L.-M."/>
            <person name="Yamada A."/>
            <person name="Yan M."/>
            <person name="Wang P."/>
            <person name="Xu J."/>
            <person name="Bruns T."/>
            <person name="Baldrian P."/>
            <person name="Vilgalys R."/>
            <person name="Henrissat B."/>
            <person name="Grigoriev I.V."/>
            <person name="Hibbett D."/>
            <person name="Nagy L.G."/>
            <person name="Martin F.M."/>
        </authorList>
    </citation>
    <scope>NUCLEOTIDE SEQUENCE</scope>
    <source>
        <strain evidence="1">P2</strain>
    </source>
</reference>
<name>A0ACB6ZIC6_THEGA</name>
<reference evidence="1" key="2">
    <citation type="journal article" date="2020" name="Nat. Commun.">
        <title>Large-scale genome sequencing of mycorrhizal fungi provides insights into the early evolution of symbiotic traits.</title>
        <authorList>
            <person name="Miyauchi S."/>
            <person name="Kiss E."/>
            <person name="Kuo A."/>
            <person name="Drula E."/>
            <person name="Kohler A."/>
            <person name="Sanchez-Garcia M."/>
            <person name="Morin E."/>
            <person name="Andreopoulos B."/>
            <person name="Barry K.W."/>
            <person name="Bonito G."/>
            <person name="Buee M."/>
            <person name="Carver A."/>
            <person name="Chen C."/>
            <person name="Cichocki N."/>
            <person name="Clum A."/>
            <person name="Culley D."/>
            <person name="Crous P.W."/>
            <person name="Fauchery L."/>
            <person name="Girlanda M."/>
            <person name="Hayes R.D."/>
            <person name="Keri Z."/>
            <person name="LaButti K."/>
            <person name="Lipzen A."/>
            <person name="Lombard V."/>
            <person name="Magnuson J."/>
            <person name="Maillard F."/>
            <person name="Murat C."/>
            <person name="Nolan M."/>
            <person name="Ohm R.A."/>
            <person name="Pangilinan J."/>
            <person name="Pereira M.F."/>
            <person name="Perotto S."/>
            <person name="Peter M."/>
            <person name="Pfister S."/>
            <person name="Riley R."/>
            <person name="Sitrit Y."/>
            <person name="Stielow J.B."/>
            <person name="Szollosi G."/>
            <person name="Zifcakova L."/>
            <person name="Stursova M."/>
            <person name="Spatafora J.W."/>
            <person name="Tedersoo L."/>
            <person name="Vaario L.M."/>
            <person name="Yamada A."/>
            <person name="Yan M."/>
            <person name="Wang P."/>
            <person name="Xu J."/>
            <person name="Bruns T."/>
            <person name="Baldrian P."/>
            <person name="Vilgalys R."/>
            <person name="Dunand C."/>
            <person name="Henrissat B."/>
            <person name="Grigoriev I.V."/>
            <person name="Hibbett D."/>
            <person name="Nagy L.G."/>
            <person name="Martin F.M."/>
        </authorList>
    </citation>
    <scope>NUCLEOTIDE SEQUENCE</scope>
    <source>
        <strain evidence="1">P2</strain>
    </source>
</reference>
<evidence type="ECO:0000313" key="2">
    <source>
        <dbReference type="Proteomes" id="UP000886501"/>
    </source>
</evidence>
<sequence length="580" mass="65622">MVSIDPSPVLLKDATLEQIVQAISARIEEKDLNYTEEELAAASKNIKTAISHINYAWNLQHSPIFRLPDHLILRIFEHLQGLAHETPSKTHQKWWEWLKVMSVCRAWWRISLEGSSLWENVHILYKMPVSFLGLILDRTEGTQLALHFRSCDYLHSRIRRDGYLRAIEPIADRIKGFTIHITASAWHLERGHLPNLFLIPYPNLESLDLSYNAFHAASGHAQSQPLYRPDISDILGAVVLHLITFIPTDQLKHLTLRHTKGWPPTRFGNLTNLTLSGYADGTALAEAIPSNPALQKLKLESIKYEERYSYDPDRLVKLDGQTLELARCNPGVLSMFTLSSTCSLIITRTMGRYAPTYAGEVPELRWLPKDISEFRCLHELEEVHFSVTIVPGRRSWITAEQKTVGYSASNSSSAPGPGPSVTFALTYHYHAMTPLCRVPFEPRYLLPHPTPWGKVTRASFDGFNYEFSILDNVVFKALQNLRSLVLRRSSSSLVLFITPNELRGLESLRFEDEVELGDVLSKVLERRRTSAGLRLKDLTVVTSGDPSSVITLEHMGRLEECASRIEVTRAPGYSPGVTVE</sequence>
<protein>
    <submittedName>
        <fullName evidence="1">Uncharacterized protein</fullName>
    </submittedName>
</protein>
<accession>A0ACB6ZIC6</accession>
<dbReference type="EMBL" id="MU117999">
    <property type="protein sequence ID" value="KAF9649339.1"/>
    <property type="molecule type" value="Genomic_DNA"/>
</dbReference>
<keyword evidence="2" id="KW-1185">Reference proteome</keyword>
<proteinExistence type="predicted"/>
<dbReference type="Proteomes" id="UP000886501">
    <property type="component" value="Unassembled WGS sequence"/>
</dbReference>